<dbReference type="Proteomes" id="UP000298030">
    <property type="component" value="Unassembled WGS sequence"/>
</dbReference>
<sequence>MTTSHQGLTLADLEWGLNSNPGSRFALAAMYGLQVYEWFDCIGKEIKLGASTPCPSTDEIERFLDTTRTLELYQNLIPPLPILPLLCWPVVMWAYMGNHSSTTCAKVGKPVHILLFPYQCFSQGVMLMRAYAFTGRDRRVLMLLCTCYAILLGVNFWRSAPTSPCRHQNTSSFLGPMGVLSKLRLSMVWNAVSTTLEVILTTLMDLVSLITGQSAFKGGSLAEYFIGQVVRGNLSIHMLIHRSLGVPSVSPPDLFCNCAADTLRSVRFGLERMEREDESERDVWLMDSERATDSSPQDSIIPSILPRHCTVT</sequence>
<name>A0A4Y7SA88_COPMI</name>
<evidence type="ECO:0000256" key="1">
    <source>
        <dbReference type="SAM" id="Phobius"/>
    </source>
</evidence>
<accession>A0A4Y7SA88</accession>
<dbReference type="OrthoDB" id="3251775at2759"/>
<feature type="transmembrane region" description="Helical" evidence="1">
    <location>
        <begin position="116"/>
        <end position="133"/>
    </location>
</feature>
<comment type="caution">
    <text evidence="2">The sequence shown here is derived from an EMBL/GenBank/DDBJ whole genome shotgun (WGS) entry which is preliminary data.</text>
</comment>
<reference evidence="2 3" key="1">
    <citation type="journal article" date="2019" name="Nat. Ecol. Evol.">
        <title>Megaphylogeny resolves global patterns of mushroom evolution.</title>
        <authorList>
            <person name="Varga T."/>
            <person name="Krizsan K."/>
            <person name="Foldi C."/>
            <person name="Dima B."/>
            <person name="Sanchez-Garcia M."/>
            <person name="Sanchez-Ramirez S."/>
            <person name="Szollosi G.J."/>
            <person name="Szarkandi J.G."/>
            <person name="Papp V."/>
            <person name="Albert L."/>
            <person name="Andreopoulos W."/>
            <person name="Angelini C."/>
            <person name="Antonin V."/>
            <person name="Barry K.W."/>
            <person name="Bougher N.L."/>
            <person name="Buchanan P."/>
            <person name="Buyck B."/>
            <person name="Bense V."/>
            <person name="Catcheside P."/>
            <person name="Chovatia M."/>
            <person name="Cooper J."/>
            <person name="Damon W."/>
            <person name="Desjardin D."/>
            <person name="Finy P."/>
            <person name="Geml J."/>
            <person name="Haridas S."/>
            <person name="Hughes K."/>
            <person name="Justo A."/>
            <person name="Karasinski D."/>
            <person name="Kautmanova I."/>
            <person name="Kiss B."/>
            <person name="Kocsube S."/>
            <person name="Kotiranta H."/>
            <person name="LaButti K.M."/>
            <person name="Lechner B.E."/>
            <person name="Liimatainen K."/>
            <person name="Lipzen A."/>
            <person name="Lukacs Z."/>
            <person name="Mihaltcheva S."/>
            <person name="Morgado L.N."/>
            <person name="Niskanen T."/>
            <person name="Noordeloos M.E."/>
            <person name="Ohm R.A."/>
            <person name="Ortiz-Santana B."/>
            <person name="Ovrebo C."/>
            <person name="Racz N."/>
            <person name="Riley R."/>
            <person name="Savchenko A."/>
            <person name="Shiryaev A."/>
            <person name="Soop K."/>
            <person name="Spirin V."/>
            <person name="Szebenyi C."/>
            <person name="Tomsovsky M."/>
            <person name="Tulloss R.E."/>
            <person name="Uehling J."/>
            <person name="Grigoriev I.V."/>
            <person name="Vagvolgyi C."/>
            <person name="Papp T."/>
            <person name="Martin F.M."/>
            <person name="Miettinen O."/>
            <person name="Hibbett D.S."/>
            <person name="Nagy L.G."/>
        </authorList>
    </citation>
    <scope>NUCLEOTIDE SEQUENCE [LARGE SCALE GENOMIC DNA]</scope>
    <source>
        <strain evidence="2 3">FP101781</strain>
    </source>
</reference>
<dbReference type="AlphaFoldDB" id="A0A4Y7SA88"/>
<keyword evidence="3" id="KW-1185">Reference proteome</keyword>
<feature type="transmembrane region" description="Helical" evidence="1">
    <location>
        <begin position="76"/>
        <end position="96"/>
    </location>
</feature>
<dbReference type="EMBL" id="QPFP01000255">
    <property type="protein sequence ID" value="TEB18422.1"/>
    <property type="molecule type" value="Genomic_DNA"/>
</dbReference>
<organism evidence="2 3">
    <name type="scientific">Coprinellus micaceus</name>
    <name type="common">Glistening ink-cap mushroom</name>
    <name type="synonym">Coprinus micaceus</name>
    <dbReference type="NCBI Taxonomy" id="71717"/>
    <lineage>
        <taxon>Eukaryota</taxon>
        <taxon>Fungi</taxon>
        <taxon>Dikarya</taxon>
        <taxon>Basidiomycota</taxon>
        <taxon>Agaricomycotina</taxon>
        <taxon>Agaricomycetes</taxon>
        <taxon>Agaricomycetidae</taxon>
        <taxon>Agaricales</taxon>
        <taxon>Agaricineae</taxon>
        <taxon>Psathyrellaceae</taxon>
        <taxon>Coprinellus</taxon>
    </lineage>
</organism>
<protein>
    <submittedName>
        <fullName evidence="2">Uncharacterized protein</fullName>
    </submittedName>
</protein>
<keyword evidence="1" id="KW-1133">Transmembrane helix</keyword>
<evidence type="ECO:0000313" key="3">
    <source>
        <dbReference type="Proteomes" id="UP000298030"/>
    </source>
</evidence>
<feature type="transmembrane region" description="Helical" evidence="1">
    <location>
        <begin position="140"/>
        <end position="157"/>
    </location>
</feature>
<evidence type="ECO:0000313" key="2">
    <source>
        <dbReference type="EMBL" id="TEB18422.1"/>
    </source>
</evidence>
<gene>
    <name evidence="2" type="ORF">FA13DRAFT_1745796</name>
</gene>
<keyword evidence="1" id="KW-0472">Membrane</keyword>
<proteinExistence type="predicted"/>
<keyword evidence="1" id="KW-0812">Transmembrane</keyword>